<organism evidence="2 3">
    <name type="scientific">Chitinophaga tropicalis</name>
    <dbReference type="NCBI Taxonomy" id="2683588"/>
    <lineage>
        <taxon>Bacteria</taxon>
        <taxon>Pseudomonadati</taxon>
        <taxon>Bacteroidota</taxon>
        <taxon>Chitinophagia</taxon>
        <taxon>Chitinophagales</taxon>
        <taxon>Chitinophagaceae</taxon>
        <taxon>Chitinophaga</taxon>
    </lineage>
</organism>
<reference evidence="2 3" key="1">
    <citation type="submission" date="2019-12" db="EMBL/GenBank/DDBJ databases">
        <title>Chitinophaga sp. strain ysch24 (GDMCC 1.1355), whole genome shotgun sequence.</title>
        <authorList>
            <person name="Zhang X."/>
        </authorList>
    </citation>
    <scope>NUCLEOTIDE SEQUENCE [LARGE SCALE GENOMIC DNA]</scope>
    <source>
        <strain evidence="3">ysch24</strain>
    </source>
</reference>
<dbReference type="SUPFAM" id="SSF57997">
    <property type="entry name" value="Tropomyosin"/>
    <property type="match status" value="1"/>
</dbReference>
<evidence type="ECO:0000313" key="3">
    <source>
        <dbReference type="Proteomes" id="UP000461730"/>
    </source>
</evidence>
<dbReference type="RefSeq" id="WP_157308137.1">
    <property type="nucleotide sequence ID" value="NZ_WRXN01000010.1"/>
</dbReference>
<gene>
    <name evidence="2" type="ORF">GO493_20670</name>
</gene>
<dbReference type="EMBL" id="WRXN01000010">
    <property type="protein sequence ID" value="MVT10697.1"/>
    <property type="molecule type" value="Genomic_DNA"/>
</dbReference>
<comment type="caution">
    <text evidence="2">The sequence shown here is derived from an EMBL/GenBank/DDBJ whole genome shotgun (WGS) entry which is preliminary data.</text>
</comment>
<feature type="coiled-coil region" evidence="1">
    <location>
        <begin position="17"/>
        <end position="51"/>
    </location>
</feature>
<keyword evidence="1" id="KW-0175">Coiled coil</keyword>
<dbReference type="Proteomes" id="UP000461730">
    <property type="component" value="Unassembled WGS sequence"/>
</dbReference>
<keyword evidence="3" id="KW-1185">Reference proteome</keyword>
<evidence type="ECO:0000256" key="1">
    <source>
        <dbReference type="SAM" id="Coils"/>
    </source>
</evidence>
<evidence type="ECO:0000313" key="2">
    <source>
        <dbReference type="EMBL" id="MVT10697.1"/>
    </source>
</evidence>
<proteinExistence type="predicted"/>
<dbReference type="AlphaFoldDB" id="A0A7K1U8I7"/>
<accession>A0A7K1U8I7</accession>
<sequence>MIVDLGTDLRTEIAGTKAELKSDIAKLDAKVGKLETRFDKLETRFDKLDTRFDKLDTRVGSIETKVERLETKVDDLQSGFNVMNGSIENLKATTTMLQLTSFRMGDQLNRIELKLGALTEEIKRLHSEQDIMKSEVGKITKIVPLNPEML</sequence>
<protein>
    <submittedName>
        <fullName evidence="2">Uncharacterized protein</fullName>
    </submittedName>
</protein>
<dbReference type="Gene3D" id="1.20.5.170">
    <property type="match status" value="2"/>
</dbReference>
<name>A0A7K1U8I7_9BACT</name>